<proteinExistence type="inferred from homology"/>
<dbReference type="InterPro" id="IPR050739">
    <property type="entry name" value="MFP"/>
</dbReference>
<dbReference type="Pfam" id="PF25963">
    <property type="entry name" value="Beta-barrel_AAEA"/>
    <property type="match status" value="1"/>
</dbReference>
<sequence>MSDSEVTADSPEKPEAEVAASQAPEAVKRGGLAIGLVIILSLTWYLAADRYTPYTTQARVQGYVIGAAPKVSGVITEVYVKNNMRVEAGAALFQVDTSQYEIALAKALSDYNNALRQVEAGDAGVDAARANLRASLANLEKSQKDTNRLERLYKEDPGTISTRRLEVSRANLDQSKAAVSASEAAIKQAIDAKGGDSSEEENTILAIARTGVNKAQLDLDNTLVTATDRGEITDLRADVGAFAGAGQAVITLISLNDVWIQAEFTENNLGNIVAGTPVEILFDSLPGRVFDGKIDNIGLGVSAGGSTQPGTLPTIDNNRDWLRASQRFPVVVTFDVKQEDLMTQLRMGGQASVMAYAEGAWITRILGKVYIRFMSIMSYAY</sequence>
<dbReference type="Pfam" id="PF25917">
    <property type="entry name" value="BSH_RND"/>
    <property type="match status" value="1"/>
</dbReference>
<feature type="region of interest" description="Disordered" evidence="6">
    <location>
        <begin position="1"/>
        <end position="21"/>
    </location>
</feature>
<feature type="domain" description="Multidrug resistance protein MdtA-like barrel-sandwich hybrid" evidence="8">
    <location>
        <begin position="68"/>
        <end position="249"/>
    </location>
</feature>
<comment type="subcellular location">
    <subcellularLocation>
        <location evidence="1">Membrane</location>
        <topology evidence="1">Single-pass membrane protein</topology>
    </subcellularLocation>
</comment>
<evidence type="ECO:0000256" key="4">
    <source>
        <dbReference type="ARBA" id="ARBA00022989"/>
    </source>
</evidence>
<comment type="similarity">
    <text evidence="2">Belongs to the membrane fusion protein (MFP) (TC 8.A.1) family.</text>
</comment>
<accession>A0ABT3SYU1</accession>
<keyword evidence="5 7" id="KW-0472">Membrane</keyword>
<feature type="transmembrane region" description="Helical" evidence="7">
    <location>
        <begin position="30"/>
        <end position="47"/>
    </location>
</feature>
<protein>
    <submittedName>
        <fullName evidence="10">HlyD family secretion protein</fullName>
    </submittedName>
</protein>
<evidence type="ECO:0000259" key="8">
    <source>
        <dbReference type="Pfam" id="PF25917"/>
    </source>
</evidence>
<dbReference type="InterPro" id="IPR058634">
    <property type="entry name" value="AaeA-lik-b-barrel"/>
</dbReference>
<evidence type="ECO:0000256" key="3">
    <source>
        <dbReference type="ARBA" id="ARBA00022692"/>
    </source>
</evidence>
<reference evidence="10" key="1">
    <citation type="submission" date="2019-02" db="EMBL/GenBank/DDBJ databases">
        <authorList>
            <person name="Li S.-H."/>
        </authorList>
    </citation>
    <scope>NUCLEOTIDE SEQUENCE</scope>
    <source>
        <strain evidence="10">IMCC8485</strain>
    </source>
</reference>
<evidence type="ECO:0000256" key="6">
    <source>
        <dbReference type="SAM" id="MobiDB-lite"/>
    </source>
</evidence>
<dbReference type="InterPro" id="IPR058625">
    <property type="entry name" value="MdtA-like_BSH"/>
</dbReference>
<dbReference type="PANTHER" id="PTHR30386">
    <property type="entry name" value="MEMBRANE FUSION SUBUNIT OF EMRAB-TOLC MULTIDRUG EFFLUX PUMP"/>
    <property type="match status" value="1"/>
</dbReference>
<evidence type="ECO:0000259" key="9">
    <source>
        <dbReference type="Pfam" id="PF25963"/>
    </source>
</evidence>
<dbReference type="Gene3D" id="2.40.30.170">
    <property type="match status" value="1"/>
</dbReference>
<gene>
    <name evidence="10" type="ORF">EYC87_12700</name>
</gene>
<dbReference type="Gene3D" id="1.10.287.470">
    <property type="entry name" value="Helix hairpin bin"/>
    <property type="match status" value="1"/>
</dbReference>
<dbReference type="SUPFAM" id="SSF111369">
    <property type="entry name" value="HlyD-like secretion proteins"/>
    <property type="match status" value="2"/>
</dbReference>
<organism evidence="10 11">
    <name type="scientific">Candidatus Seongchinamella marina</name>
    <dbReference type="NCBI Taxonomy" id="2518990"/>
    <lineage>
        <taxon>Bacteria</taxon>
        <taxon>Pseudomonadati</taxon>
        <taxon>Pseudomonadota</taxon>
        <taxon>Gammaproteobacteria</taxon>
        <taxon>Cellvibrionales</taxon>
        <taxon>Halieaceae</taxon>
        <taxon>Seongchinamella</taxon>
    </lineage>
</organism>
<keyword evidence="11" id="KW-1185">Reference proteome</keyword>
<evidence type="ECO:0000256" key="7">
    <source>
        <dbReference type="SAM" id="Phobius"/>
    </source>
</evidence>
<keyword evidence="4 7" id="KW-1133">Transmembrane helix</keyword>
<evidence type="ECO:0000256" key="5">
    <source>
        <dbReference type="ARBA" id="ARBA00023136"/>
    </source>
</evidence>
<dbReference type="PANTHER" id="PTHR30386:SF26">
    <property type="entry name" value="TRANSPORT PROTEIN COMB"/>
    <property type="match status" value="1"/>
</dbReference>
<dbReference type="Proteomes" id="UP001143307">
    <property type="component" value="Unassembled WGS sequence"/>
</dbReference>
<keyword evidence="3 7" id="KW-0812">Transmembrane</keyword>
<evidence type="ECO:0000313" key="11">
    <source>
        <dbReference type="Proteomes" id="UP001143307"/>
    </source>
</evidence>
<dbReference type="EMBL" id="SHNP01000004">
    <property type="protein sequence ID" value="MCX2974444.1"/>
    <property type="molecule type" value="Genomic_DNA"/>
</dbReference>
<evidence type="ECO:0000313" key="10">
    <source>
        <dbReference type="EMBL" id="MCX2974444.1"/>
    </source>
</evidence>
<feature type="domain" description="p-hydroxybenzoic acid efflux pump subunit AaeA-like beta-barrel" evidence="9">
    <location>
        <begin position="259"/>
        <end position="342"/>
    </location>
</feature>
<name>A0ABT3SYU1_9GAMM</name>
<evidence type="ECO:0000256" key="1">
    <source>
        <dbReference type="ARBA" id="ARBA00004167"/>
    </source>
</evidence>
<comment type="caution">
    <text evidence="10">The sequence shown here is derived from an EMBL/GenBank/DDBJ whole genome shotgun (WGS) entry which is preliminary data.</text>
</comment>
<evidence type="ECO:0000256" key="2">
    <source>
        <dbReference type="ARBA" id="ARBA00009477"/>
    </source>
</evidence>
<dbReference type="RefSeq" id="WP_279253216.1">
    <property type="nucleotide sequence ID" value="NZ_SHNP01000004.1"/>
</dbReference>